<gene>
    <name evidence="1" type="ORF">DFR41_1128</name>
</gene>
<dbReference type="PIRSF" id="PIRSF007580">
    <property type="entry name" value="UCP07580"/>
    <property type="match status" value="1"/>
</dbReference>
<dbReference type="AlphaFoldDB" id="A0A370F7P0"/>
<dbReference type="Pfam" id="PF10118">
    <property type="entry name" value="Metal_hydrol"/>
    <property type="match status" value="1"/>
</dbReference>
<keyword evidence="2" id="KW-1185">Reference proteome</keyword>
<dbReference type="RefSeq" id="WP_114804389.1">
    <property type="nucleotide sequence ID" value="NZ_QQAV01000012.1"/>
</dbReference>
<name>A0A370F7P0_9BURK</name>
<dbReference type="OrthoDB" id="4760165at2"/>
<proteinExistence type="predicted"/>
<dbReference type="PANTHER" id="PTHR39456:SF1">
    <property type="entry name" value="METAL-DEPENDENT HYDROLASE"/>
    <property type="match status" value="1"/>
</dbReference>
<dbReference type="Proteomes" id="UP000255265">
    <property type="component" value="Unassembled WGS sequence"/>
</dbReference>
<dbReference type="PANTHER" id="PTHR39456">
    <property type="entry name" value="METAL-DEPENDENT HYDROLASE"/>
    <property type="match status" value="1"/>
</dbReference>
<reference evidence="1 2" key="1">
    <citation type="submission" date="2018-07" db="EMBL/GenBank/DDBJ databases">
        <title>Genomic Encyclopedia of Type Strains, Phase IV (KMG-IV): sequencing the most valuable type-strain genomes for metagenomic binning, comparative biology and taxonomic classification.</title>
        <authorList>
            <person name="Goeker M."/>
        </authorList>
    </citation>
    <scope>NUCLEOTIDE SEQUENCE [LARGE SCALE GENOMIC DNA]</scope>
    <source>
        <strain evidence="1 2">DSM 21352</strain>
    </source>
</reference>
<evidence type="ECO:0008006" key="3">
    <source>
        <dbReference type="Google" id="ProtNLM"/>
    </source>
</evidence>
<dbReference type="InterPro" id="IPR016516">
    <property type="entry name" value="UCP07580"/>
</dbReference>
<dbReference type="STRING" id="433924.NS331_13090"/>
<protein>
    <recommendedName>
        <fullName evidence="3">Metal-dependent hydrolase</fullName>
    </recommendedName>
</protein>
<evidence type="ECO:0000313" key="2">
    <source>
        <dbReference type="Proteomes" id="UP000255265"/>
    </source>
</evidence>
<accession>A0A370F7P0</accession>
<dbReference type="EMBL" id="QQAV01000012">
    <property type="protein sequence ID" value="RDI19502.1"/>
    <property type="molecule type" value="Genomic_DNA"/>
</dbReference>
<sequence length="273" mass="31937">MSQLVIRRLLIDLDAPFDRQWCAGNAFQTAFFNALSMSFPFGEQFFIDAVRGALPLLASDAQQRCQAEVRGFIGQEATHRRIHALFNGQLERQGLEDSWTPRMKQRMALLEGQDPRHALAITAATEHFTALFADWLLRHPRTLEAVEPRLRTMWMWHAAEESEHKCTAFDLYRAVGGAESWRRRWMRRVTLLFLTDLLRQTVANLRHEKQLWKRSTWRQAWQTLFSREGLLTSNVRAWRAYFRPTFHPSEQEGTLAQQWLADHRDSYTPVGAN</sequence>
<comment type="caution">
    <text evidence="1">The sequence shown here is derived from an EMBL/GenBank/DDBJ whole genome shotgun (WGS) entry which is preliminary data.</text>
</comment>
<organism evidence="1 2">
    <name type="scientific">Pseudacidovorax intermedius</name>
    <dbReference type="NCBI Taxonomy" id="433924"/>
    <lineage>
        <taxon>Bacteria</taxon>
        <taxon>Pseudomonadati</taxon>
        <taxon>Pseudomonadota</taxon>
        <taxon>Betaproteobacteria</taxon>
        <taxon>Burkholderiales</taxon>
        <taxon>Comamonadaceae</taxon>
        <taxon>Pseudacidovorax</taxon>
    </lineage>
</organism>
<evidence type="ECO:0000313" key="1">
    <source>
        <dbReference type="EMBL" id="RDI19502.1"/>
    </source>
</evidence>